<feature type="region of interest" description="Disordered" evidence="1">
    <location>
        <begin position="1"/>
        <end position="63"/>
    </location>
</feature>
<feature type="compositionally biased region" description="Low complexity" evidence="1">
    <location>
        <begin position="13"/>
        <end position="23"/>
    </location>
</feature>
<gene>
    <name evidence="2" type="primary">bamC</name>
    <name evidence="2" type="ORF">GM160_02565</name>
</gene>
<keyword evidence="3" id="KW-1185">Reference proteome</keyword>
<name>A0A6I6D180_9GAMM</name>
<dbReference type="Pfam" id="PF06804">
    <property type="entry name" value="Lipoprotein_18"/>
    <property type="match status" value="1"/>
</dbReference>
<dbReference type="InterPro" id="IPR010653">
    <property type="entry name" value="NlpB/DapX"/>
</dbReference>
<sequence>MGPPPHGPDRADAPAAVDAAGRRLPGRGRGSTQRGRLSRSRLTGTTRTEFSPPDIQPRHWNRTGMRYPTPSRMLTFAALAATGLISGCSSIPFVGGDDDRDAERAAQLEVPPAFSGPAAGGSVALPEIASARAEAMARNEESGVLATGTDIRVAGEPGSRYLVVGTDPDSVWPKLQGFLRDEGYSIRRLEPGVGLIETDWTGVASNDGGGFNIMSFLKIAQDTLFKPDSIEKVRLRIERGEADNETLVFVTGQKRELTGDEPLVPGDESTTFEYSNPVDSQAMTAETMSRLAAYLSGSDAEESRALVGQKFSARSKVITGEEPEDRYIEVSQSFPRAWNRVGLALDRLGFDPVSRDQDDGEIEVKHSYPQALYEGIVMRGVTVDKDAEMTLHLNLEVQPRRDGGTDVRIERINVAGGTLPQDRAVILSRINAELE</sequence>
<evidence type="ECO:0000256" key="1">
    <source>
        <dbReference type="SAM" id="MobiDB-lite"/>
    </source>
</evidence>
<evidence type="ECO:0000313" key="2">
    <source>
        <dbReference type="EMBL" id="QGT77867.1"/>
    </source>
</evidence>
<dbReference type="AlphaFoldDB" id="A0A6I6D180"/>
<protein>
    <submittedName>
        <fullName evidence="2">Outer membrane protein assembly factor BamC</fullName>
    </submittedName>
</protein>
<dbReference type="InterPro" id="IPR042268">
    <property type="entry name" value="BamC_C"/>
</dbReference>
<dbReference type="Gene3D" id="3.30.310.170">
    <property type="entry name" value="Outer membrane protein assembly factor BamC"/>
    <property type="match status" value="1"/>
</dbReference>
<dbReference type="EMBL" id="CP046415">
    <property type="protein sequence ID" value="QGT77867.1"/>
    <property type="molecule type" value="Genomic_DNA"/>
</dbReference>
<proteinExistence type="predicted"/>
<organism evidence="2 3">
    <name type="scientific">Guyparkeria halophila</name>
    <dbReference type="NCBI Taxonomy" id="47960"/>
    <lineage>
        <taxon>Bacteria</taxon>
        <taxon>Pseudomonadati</taxon>
        <taxon>Pseudomonadota</taxon>
        <taxon>Gammaproteobacteria</taxon>
        <taxon>Chromatiales</taxon>
        <taxon>Thioalkalibacteraceae</taxon>
        <taxon>Guyparkeria</taxon>
    </lineage>
</organism>
<evidence type="ECO:0000313" key="3">
    <source>
        <dbReference type="Proteomes" id="UP000427716"/>
    </source>
</evidence>
<dbReference type="Proteomes" id="UP000427716">
    <property type="component" value="Chromosome"/>
</dbReference>
<reference evidence="2 3" key="1">
    <citation type="submission" date="2019-11" db="EMBL/GenBank/DDBJ databases">
        <authorList>
            <person name="Zhang J."/>
            <person name="Sun C."/>
        </authorList>
    </citation>
    <scope>NUCLEOTIDE SEQUENCE [LARGE SCALE GENOMIC DNA]</scope>
    <source>
        <strain evidence="3">sp2</strain>
    </source>
</reference>
<accession>A0A6I6D180</accession>
<feature type="compositionally biased region" description="Low complexity" evidence="1">
    <location>
        <begin position="30"/>
        <end position="48"/>
    </location>
</feature>
<dbReference type="KEGG" id="ghl:GM160_02565"/>